<accession>A0A0A9HHI7</accession>
<dbReference type="EMBL" id="GBRH01162612">
    <property type="protein sequence ID" value="JAE35284.1"/>
    <property type="molecule type" value="Transcribed_RNA"/>
</dbReference>
<dbReference type="AlphaFoldDB" id="A0A0A9HHI7"/>
<protein>
    <submittedName>
        <fullName evidence="1">Uncharacterized protein</fullName>
    </submittedName>
</protein>
<proteinExistence type="predicted"/>
<reference evidence="1" key="1">
    <citation type="submission" date="2014-09" db="EMBL/GenBank/DDBJ databases">
        <authorList>
            <person name="Magalhaes I.L.F."/>
            <person name="Oliveira U."/>
            <person name="Santos F.R."/>
            <person name="Vidigal T.H.D.A."/>
            <person name="Brescovit A.D."/>
            <person name="Santos A.J."/>
        </authorList>
    </citation>
    <scope>NUCLEOTIDE SEQUENCE</scope>
    <source>
        <tissue evidence="1">Shoot tissue taken approximately 20 cm above the soil surface</tissue>
    </source>
</reference>
<reference evidence="1" key="2">
    <citation type="journal article" date="2015" name="Data Brief">
        <title>Shoot transcriptome of the giant reed, Arundo donax.</title>
        <authorList>
            <person name="Barrero R.A."/>
            <person name="Guerrero F.D."/>
            <person name="Moolhuijzen P."/>
            <person name="Goolsby J.A."/>
            <person name="Tidwell J."/>
            <person name="Bellgard S.E."/>
            <person name="Bellgard M.I."/>
        </authorList>
    </citation>
    <scope>NUCLEOTIDE SEQUENCE</scope>
    <source>
        <tissue evidence="1">Shoot tissue taken approximately 20 cm above the soil surface</tissue>
    </source>
</reference>
<sequence length="29" mass="3047">MCPPHPPPAGGLQSSLPKLPLVIPFLPLE</sequence>
<organism evidence="1">
    <name type="scientific">Arundo donax</name>
    <name type="common">Giant reed</name>
    <name type="synonym">Donax arundinaceus</name>
    <dbReference type="NCBI Taxonomy" id="35708"/>
    <lineage>
        <taxon>Eukaryota</taxon>
        <taxon>Viridiplantae</taxon>
        <taxon>Streptophyta</taxon>
        <taxon>Embryophyta</taxon>
        <taxon>Tracheophyta</taxon>
        <taxon>Spermatophyta</taxon>
        <taxon>Magnoliopsida</taxon>
        <taxon>Liliopsida</taxon>
        <taxon>Poales</taxon>
        <taxon>Poaceae</taxon>
        <taxon>PACMAD clade</taxon>
        <taxon>Arundinoideae</taxon>
        <taxon>Arundineae</taxon>
        <taxon>Arundo</taxon>
    </lineage>
</organism>
<name>A0A0A9HHI7_ARUDO</name>
<evidence type="ECO:0000313" key="1">
    <source>
        <dbReference type="EMBL" id="JAE35284.1"/>
    </source>
</evidence>